<feature type="transmembrane region" description="Helical" evidence="2">
    <location>
        <begin position="38"/>
        <end position="62"/>
    </location>
</feature>
<sequence>MRREKQETQLEAIETRYREPNHERDVNNMGERKNKLTIFLFMYSIATTAIVYQNYIFIANLFKKYRAFEWLYSNEKSREEQNVEQYMEKMFKRISFFLNVAFMCFGIGSDNSYLPIIYYINERYPVNDEIVETKTNVTEKKLNMLKNILRNKNYILISTMSSLAVLSLFVGNVLIITLNFFEFENNVIVILMIYIIVCIIPSFFISNLLDKHDHYDEVKKVEEERKKSKYIRHNSAEFSGNNNSDKTFSKRENVTVDTSKDFTSVHIYDVDSYDVDEKKNPPSLPYEEGVLTNGRRVGSDEGDRMGQMNRSDARELCNEKRESGNCPFKSIDWSRLKKQFYYNISVWDYSRCHRDAFECKGVSSEVKELSK</sequence>
<dbReference type="Proteomes" id="UP000078555">
    <property type="component" value="Unassembled WGS sequence"/>
</dbReference>
<keyword evidence="2" id="KW-0812">Transmembrane</keyword>
<accession>A0A1A8YSJ3</accession>
<dbReference type="EMBL" id="FLRD01000070">
    <property type="protein sequence ID" value="SBT34479.1"/>
    <property type="molecule type" value="Genomic_DNA"/>
</dbReference>
<gene>
    <name evidence="3" type="ORF">POVWA1_022570</name>
</gene>
<evidence type="ECO:0000313" key="3">
    <source>
        <dbReference type="EMBL" id="SBT34479.1"/>
    </source>
</evidence>
<name>A0A1A8YSJ3_PLAOA</name>
<proteinExistence type="predicted"/>
<feature type="transmembrane region" description="Helical" evidence="2">
    <location>
        <begin position="154"/>
        <end position="181"/>
    </location>
</feature>
<feature type="transmembrane region" description="Helical" evidence="2">
    <location>
        <begin position="187"/>
        <end position="209"/>
    </location>
</feature>
<keyword evidence="4" id="KW-1185">Reference proteome</keyword>
<organism evidence="3 4">
    <name type="scientific">Plasmodium ovale wallikeri</name>
    <dbReference type="NCBI Taxonomy" id="864142"/>
    <lineage>
        <taxon>Eukaryota</taxon>
        <taxon>Sar</taxon>
        <taxon>Alveolata</taxon>
        <taxon>Apicomplexa</taxon>
        <taxon>Aconoidasida</taxon>
        <taxon>Haemosporida</taxon>
        <taxon>Plasmodiidae</taxon>
        <taxon>Plasmodium</taxon>
        <taxon>Plasmodium (Plasmodium)</taxon>
    </lineage>
</organism>
<protein>
    <submittedName>
        <fullName evidence="3">Transporter, putative</fullName>
    </submittedName>
</protein>
<evidence type="ECO:0000313" key="4">
    <source>
        <dbReference type="Proteomes" id="UP000078555"/>
    </source>
</evidence>
<feature type="transmembrane region" description="Helical" evidence="2">
    <location>
        <begin position="96"/>
        <end position="120"/>
    </location>
</feature>
<evidence type="ECO:0000256" key="1">
    <source>
        <dbReference type="SAM" id="MobiDB-lite"/>
    </source>
</evidence>
<reference evidence="4" key="1">
    <citation type="submission" date="2016-05" db="EMBL/GenBank/DDBJ databases">
        <authorList>
            <person name="Naeem Raeece"/>
        </authorList>
    </citation>
    <scope>NUCLEOTIDE SEQUENCE [LARGE SCALE GENOMIC DNA]</scope>
</reference>
<keyword evidence="2" id="KW-0472">Membrane</keyword>
<dbReference type="AlphaFoldDB" id="A0A1A8YSJ3"/>
<evidence type="ECO:0000256" key="2">
    <source>
        <dbReference type="SAM" id="Phobius"/>
    </source>
</evidence>
<feature type="region of interest" description="Disordered" evidence="1">
    <location>
        <begin position="284"/>
        <end position="309"/>
    </location>
</feature>
<keyword evidence="2" id="KW-1133">Transmembrane helix</keyword>